<evidence type="ECO:0000313" key="1">
    <source>
        <dbReference type="EMBL" id="KAI0057698.1"/>
    </source>
</evidence>
<comment type="caution">
    <text evidence="1">The sequence shown here is derived from an EMBL/GenBank/DDBJ whole genome shotgun (WGS) entry which is preliminary data.</text>
</comment>
<organism evidence="1 2">
    <name type="scientific">Artomyces pyxidatus</name>
    <dbReference type="NCBI Taxonomy" id="48021"/>
    <lineage>
        <taxon>Eukaryota</taxon>
        <taxon>Fungi</taxon>
        <taxon>Dikarya</taxon>
        <taxon>Basidiomycota</taxon>
        <taxon>Agaricomycotina</taxon>
        <taxon>Agaricomycetes</taxon>
        <taxon>Russulales</taxon>
        <taxon>Auriscalpiaceae</taxon>
        <taxon>Artomyces</taxon>
    </lineage>
</organism>
<reference evidence="1" key="1">
    <citation type="submission" date="2021-03" db="EMBL/GenBank/DDBJ databases">
        <authorList>
            <consortium name="DOE Joint Genome Institute"/>
            <person name="Ahrendt S."/>
            <person name="Looney B.P."/>
            <person name="Miyauchi S."/>
            <person name="Morin E."/>
            <person name="Drula E."/>
            <person name="Courty P.E."/>
            <person name="Chicoki N."/>
            <person name="Fauchery L."/>
            <person name="Kohler A."/>
            <person name="Kuo A."/>
            <person name="Labutti K."/>
            <person name="Pangilinan J."/>
            <person name="Lipzen A."/>
            <person name="Riley R."/>
            <person name="Andreopoulos W."/>
            <person name="He G."/>
            <person name="Johnson J."/>
            <person name="Barry K.W."/>
            <person name="Grigoriev I.V."/>
            <person name="Nagy L."/>
            <person name="Hibbett D."/>
            <person name="Henrissat B."/>
            <person name="Matheny P.B."/>
            <person name="Labbe J."/>
            <person name="Martin F."/>
        </authorList>
    </citation>
    <scope>NUCLEOTIDE SEQUENCE</scope>
    <source>
        <strain evidence="1">HHB10654</strain>
    </source>
</reference>
<name>A0ACB8SPG7_9AGAM</name>
<keyword evidence="2" id="KW-1185">Reference proteome</keyword>
<accession>A0ACB8SPG7</accession>
<dbReference type="Proteomes" id="UP000814140">
    <property type="component" value="Unassembled WGS sequence"/>
</dbReference>
<feature type="non-terminal residue" evidence="1">
    <location>
        <position position="91"/>
    </location>
</feature>
<sequence>MVKCVFIGYPAGYKGWKFYNPETKKPIVSERADFDERHFPGLKKDASSSLPVDLTSHPPLPDPGLGNAPAAPVLGGNGHDAPDPAPAAPAP</sequence>
<proteinExistence type="predicted"/>
<evidence type="ECO:0000313" key="2">
    <source>
        <dbReference type="Proteomes" id="UP000814140"/>
    </source>
</evidence>
<dbReference type="EMBL" id="MU277243">
    <property type="protein sequence ID" value="KAI0057698.1"/>
    <property type="molecule type" value="Genomic_DNA"/>
</dbReference>
<protein>
    <submittedName>
        <fullName evidence="1">Uncharacterized protein</fullName>
    </submittedName>
</protein>
<gene>
    <name evidence="1" type="ORF">BV25DRAFT_1776971</name>
</gene>
<reference evidence="1" key="2">
    <citation type="journal article" date="2022" name="New Phytol.">
        <title>Evolutionary transition to the ectomycorrhizal habit in the genomes of a hyperdiverse lineage of mushroom-forming fungi.</title>
        <authorList>
            <person name="Looney B."/>
            <person name="Miyauchi S."/>
            <person name="Morin E."/>
            <person name="Drula E."/>
            <person name="Courty P.E."/>
            <person name="Kohler A."/>
            <person name="Kuo A."/>
            <person name="LaButti K."/>
            <person name="Pangilinan J."/>
            <person name="Lipzen A."/>
            <person name="Riley R."/>
            <person name="Andreopoulos W."/>
            <person name="He G."/>
            <person name="Johnson J."/>
            <person name="Nolan M."/>
            <person name="Tritt A."/>
            <person name="Barry K.W."/>
            <person name="Grigoriev I.V."/>
            <person name="Nagy L.G."/>
            <person name="Hibbett D."/>
            <person name="Henrissat B."/>
            <person name="Matheny P.B."/>
            <person name="Labbe J."/>
            <person name="Martin F.M."/>
        </authorList>
    </citation>
    <scope>NUCLEOTIDE SEQUENCE</scope>
    <source>
        <strain evidence="1">HHB10654</strain>
    </source>
</reference>